<protein>
    <recommendedName>
        <fullName evidence="4">Plant transposase</fullName>
    </recommendedName>
</protein>
<accession>A0A5A7TUI7</accession>
<evidence type="ECO:0000313" key="3">
    <source>
        <dbReference type="Proteomes" id="UP000321393"/>
    </source>
</evidence>
<evidence type="ECO:0000313" key="1">
    <source>
        <dbReference type="EMBL" id="KAA0046508.1"/>
    </source>
</evidence>
<evidence type="ECO:0008006" key="4">
    <source>
        <dbReference type="Google" id="ProtNLM"/>
    </source>
</evidence>
<organism evidence="1 3">
    <name type="scientific">Cucumis melo var. makuwa</name>
    <name type="common">Oriental melon</name>
    <dbReference type="NCBI Taxonomy" id="1194695"/>
    <lineage>
        <taxon>Eukaryota</taxon>
        <taxon>Viridiplantae</taxon>
        <taxon>Streptophyta</taxon>
        <taxon>Embryophyta</taxon>
        <taxon>Tracheophyta</taxon>
        <taxon>Spermatophyta</taxon>
        <taxon>Magnoliopsida</taxon>
        <taxon>eudicotyledons</taxon>
        <taxon>Gunneridae</taxon>
        <taxon>Pentapetalae</taxon>
        <taxon>rosids</taxon>
        <taxon>fabids</taxon>
        <taxon>Cucurbitales</taxon>
        <taxon>Cucurbitaceae</taxon>
        <taxon>Benincaseae</taxon>
        <taxon>Cucumis</taxon>
    </lineage>
</organism>
<sequence length="218" mass="24551">MEPKSASPPWVWRQQNSAMEQVFASLASNHLVKVHKVVVMKYGGAIVQRERRALLRKEKQTNPTNDIKMEHGEARFTQCYTSYWCAKLQRKSSFDSSSVTMVALWTKAHKRKDGQLVNSQVAKTLTELSEELSNAASVLKRLNIPPTCPMPSPSSINNDSQTKCKLLDWYGSGEIVAEGKWSSNDPTALVHHVPIGPHAIRVWVDVAKKPNAYLWRPT</sequence>
<dbReference type="Proteomes" id="UP000321393">
    <property type="component" value="Unassembled WGS sequence"/>
</dbReference>
<comment type="caution">
    <text evidence="1">The sequence shown here is derived from an EMBL/GenBank/DDBJ whole genome shotgun (WGS) entry which is preliminary data.</text>
</comment>
<name>A0A5A7TUI7_CUCMM</name>
<dbReference type="OrthoDB" id="1936670at2759"/>
<gene>
    <name evidence="1" type="ORF">E6C27_scaffold114G00040</name>
    <name evidence="2" type="ORF">E6C27_scaffold13G002050</name>
</gene>
<dbReference type="EMBL" id="SSTE01011953">
    <property type="protein sequence ID" value="KAA0050018.1"/>
    <property type="molecule type" value="Genomic_DNA"/>
</dbReference>
<reference evidence="1 3" key="1">
    <citation type="submission" date="2019-08" db="EMBL/GenBank/DDBJ databases">
        <title>Draft genome sequences of two oriental melons (Cucumis melo L. var makuwa).</title>
        <authorList>
            <person name="Kwon S.-Y."/>
        </authorList>
    </citation>
    <scope>NUCLEOTIDE SEQUENCE [LARGE SCALE GENOMIC DNA]</scope>
    <source>
        <strain evidence="3">cv. SW 3</strain>
        <tissue evidence="1">Leaf</tissue>
    </source>
</reference>
<evidence type="ECO:0000313" key="2">
    <source>
        <dbReference type="EMBL" id="KAA0050018.1"/>
    </source>
</evidence>
<proteinExistence type="predicted"/>
<dbReference type="EMBL" id="SSTE01014001">
    <property type="protein sequence ID" value="KAA0046508.1"/>
    <property type="molecule type" value="Genomic_DNA"/>
</dbReference>
<dbReference type="AlphaFoldDB" id="A0A5A7TUI7"/>